<keyword evidence="7 13" id="KW-0479">Metal-binding</keyword>
<dbReference type="GO" id="GO:0005506">
    <property type="term" value="F:iron ion binding"/>
    <property type="evidence" value="ECO:0007669"/>
    <property type="project" value="InterPro"/>
</dbReference>
<evidence type="ECO:0000256" key="8">
    <source>
        <dbReference type="ARBA" id="ARBA00022989"/>
    </source>
</evidence>
<keyword evidence="8" id="KW-1133">Transmembrane helix</keyword>
<evidence type="ECO:0000256" key="1">
    <source>
        <dbReference type="ARBA" id="ARBA00001971"/>
    </source>
</evidence>
<dbReference type="InterPro" id="IPR001128">
    <property type="entry name" value="Cyt_P450"/>
</dbReference>
<organism evidence="15 16">
    <name type="scientific">Lentinus tigrinus ALCF2SS1-6</name>
    <dbReference type="NCBI Taxonomy" id="1328759"/>
    <lineage>
        <taxon>Eukaryota</taxon>
        <taxon>Fungi</taxon>
        <taxon>Dikarya</taxon>
        <taxon>Basidiomycota</taxon>
        <taxon>Agaricomycotina</taxon>
        <taxon>Agaricomycetes</taxon>
        <taxon>Polyporales</taxon>
        <taxon>Polyporaceae</taxon>
        <taxon>Lentinus</taxon>
    </lineage>
</organism>
<dbReference type="EMBL" id="ML122261">
    <property type="protein sequence ID" value="RPD61614.1"/>
    <property type="molecule type" value="Genomic_DNA"/>
</dbReference>
<keyword evidence="12" id="KW-0472">Membrane</keyword>
<name>A0A5C2SEI7_9APHY</name>
<keyword evidence="5 13" id="KW-0349">Heme</keyword>
<evidence type="ECO:0000256" key="10">
    <source>
        <dbReference type="ARBA" id="ARBA00023004"/>
    </source>
</evidence>
<dbReference type="OrthoDB" id="3934656at2759"/>
<evidence type="ECO:0000256" key="7">
    <source>
        <dbReference type="ARBA" id="ARBA00022723"/>
    </source>
</evidence>
<dbReference type="InterPro" id="IPR002401">
    <property type="entry name" value="Cyt_P450_E_grp-I"/>
</dbReference>
<dbReference type="GO" id="GO:0016020">
    <property type="term" value="C:membrane"/>
    <property type="evidence" value="ECO:0007669"/>
    <property type="project" value="UniProtKB-SubCell"/>
</dbReference>
<dbReference type="SUPFAM" id="SSF48264">
    <property type="entry name" value="Cytochrome P450"/>
    <property type="match status" value="1"/>
</dbReference>
<evidence type="ECO:0000313" key="16">
    <source>
        <dbReference type="Proteomes" id="UP000313359"/>
    </source>
</evidence>
<comment type="pathway">
    <text evidence="3">Secondary metabolite biosynthesis.</text>
</comment>
<keyword evidence="9 14" id="KW-0560">Oxidoreductase</keyword>
<reference evidence="15" key="1">
    <citation type="journal article" date="2018" name="Genome Biol. Evol.">
        <title>Genomics and development of Lentinus tigrinus, a white-rot wood-decaying mushroom with dimorphic fruiting bodies.</title>
        <authorList>
            <person name="Wu B."/>
            <person name="Xu Z."/>
            <person name="Knudson A."/>
            <person name="Carlson A."/>
            <person name="Chen N."/>
            <person name="Kovaka S."/>
            <person name="LaButti K."/>
            <person name="Lipzen A."/>
            <person name="Pennachio C."/>
            <person name="Riley R."/>
            <person name="Schakwitz W."/>
            <person name="Umezawa K."/>
            <person name="Ohm R.A."/>
            <person name="Grigoriev I.V."/>
            <person name="Nagy L.G."/>
            <person name="Gibbons J."/>
            <person name="Hibbett D."/>
        </authorList>
    </citation>
    <scope>NUCLEOTIDE SEQUENCE [LARGE SCALE GENOMIC DNA]</scope>
    <source>
        <strain evidence="15">ALCF2SS1-6</strain>
    </source>
</reference>
<keyword evidence="16" id="KW-1185">Reference proteome</keyword>
<dbReference type="STRING" id="1328759.A0A5C2SEI7"/>
<evidence type="ECO:0000256" key="3">
    <source>
        <dbReference type="ARBA" id="ARBA00005179"/>
    </source>
</evidence>
<evidence type="ECO:0000256" key="13">
    <source>
        <dbReference type="PIRSR" id="PIRSR602401-1"/>
    </source>
</evidence>
<dbReference type="GO" id="GO:0004497">
    <property type="term" value="F:monooxygenase activity"/>
    <property type="evidence" value="ECO:0007669"/>
    <property type="project" value="UniProtKB-KW"/>
</dbReference>
<dbReference type="GO" id="GO:0020037">
    <property type="term" value="F:heme binding"/>
    <property type="evidence" value="ECO:0007669"/>
    <property type="project" value="InterPro"/>
</dbReference>
<dbReference type="Gene3D" id="1.10.630.10">
    <property type="entry name" value="Cytochrome P450"/>
    <property type="match status" value="1"/>
</dbReference>
<keyword evidence="11 14" id="KW-0503">Monooxygenase</keyword>
<sequence length="345" mass="38614">MAKLLYDIDDDEDVHEYTVMVERAQEGVAQGLLPGKLLVEFFPFLRHVPAWLPCAGFKRLSRKWIAAAMHLKNESFAKFKKSMAEDGAKATGRSIVGQMLIRLSHEDEDVRDVDIDEEEDVIKNVGTVAFEAGADTTYSTLQALFLAMSLNPEVLRKAHVELDAIVGPSRLPDFSDCEQLVYVNAIIKEVMRWHTVVPLSVPHCTTEDDELHGYFIPAGTVLLPNTWACMHDLDIFEAPDEFRPERFIRDGKLDVSVRDPARYIFGYGRRICPGRHFAEESLFINIACALHVFDIGPPLDHTTGAPIAIVPDVTDGLLSYPTDCRCTVTPRSAQVESLIMNERGS</sequence>
<accession>A0A5C2SEI7</accession>
<dbReference type="InterPro" id="IPR036396">
    <property type="entry name" value="Cyt_P450_sf"/>
</dbReference>
<evidence type="ECO:0000256" key="4">
    <source>
        <dbReference type="ARBA" id="ARBA00010617"/>
    </source>
</evidence>
<dbReference type="GO" id="GO:0016705">
    <property type="term" value="F:oxidoreductase activity, acting on paired donors, with incorporation or reduction of molecular oxygen"/>
    <property type="evidence" value="ECO:0007669"/>
    <property type="project" value="InterPro"/>
</dbReference>
<evidence type="ECO:0000256" key="6">
    <source>
        <dbReference type="ARBA" id="ARBA00022692"/>
    </source>
</evidence>
<keyword evidence="10 13" id="KW-0408">Iron</keyword>
<dbReference type="PROSITE" id="PS00086">
    <property type="entry name" value="CYTOCHROME_P450"/>
    <property type="match status" value="1"/>
</dbReference>
<evidence type="ECO:0000256" key="14">
    <source>
        <dbReference type="RuleBase" id="RU000461"/>
    </source>
</evidence>
<evidence type="ECO:0000256" key="9">
    <source>
        <dbReference type="ARBA" id="ARBA00023002"/>
    </source>
</evidence>
<gene>
    <name evidence="15" type="ORF">L227DRAFT_55497</name>
</gene>
<evidence type="ECO:0000256" key="12">
    <source>
        <dbReference type="ARBA" id="ARBA00023136"/>
    </source>
</evidence>
<dbReference type="AlphaFoldDB" id="A0A5C2SEI7"/>
<protein>
    <submittedName>
        <fullName evidence="15">Cytochrome P450</fullName>
    </submittedName>
</protein>
<feature type="binding site" description="axial binding residue" evidence="13">
    <location>
        <position position="272"/>
    </location>
    <ligand>
        <name>heme</name>
        <dbReference type="ChEBI" id="CHEBI:30413"/>
    </ligand>
    <ligandPart>
        <name>Fe</name>
        <dbReference type="ChEBI" id="CHEBI:18248"/>
    </ligandPart>
</feature>
<dbReference type="PANTHER" id="PTHR46300">
    <property type="entry name" value="P450, PUTATIVE (EUROFUNG)-RELATED-RELATED"/>
    <property type="match status" value="1"/>
</dbReference>
<dbReference type="PRINTS" id="PR00385">
    <property type="entry name" value="P450"/>
</dbReference>
<evidence type="ECO:0000256" key="2">
    <source>
        <dbReference type="ARBA" id="ARBA00004167"/>
    </source>
</evidence>
<evidence type="ECO:0000313" key="15">
    <source>
        <dbReference type="EMBL" id="RPD61614.1"/>
    </source>
</evidence>
<dbReference type="Pfam" id="PF00067">
    <property type="entry name" value="p450"/>
    <property type="match status" value="1"/>
</dbReference>
<evidence type="ECO:0000256" key="5">
    <source>
        <dbReference type="ARBA" id="ARBA00022617"/>
    </source>
</evidence>
<dbReference type="PRINTS" id="PR00463">
    <property type="entry name" value="EP450I"/>
</dbReference>
<dbReference type="PANTHER" id="PTHR46300:SF7">
    <property type="entry name" value="P450, PUTATIVE (EUROFUNG)-RELATED"/>
    <property type="match status" value="1"/>
</dbReference>
<comment type="subcellular location">
    <subcellularLocation>
        <location evidence="2">Membrane</location>
        <topology evidence="2">Single-pass membrane protein</topology>
    </subcellularLocation>
</comment>
<comment type="similarity">
    <text evidence="4 14">Belongs to the cytochrome P450 family.</text>
</comment>
<dbReference type="InterPro" id="IPR050364">
    <property type="entry name" value="Cytochrome_P450_fung"/>
</dbReference>
<dbReference type="InterPro" id="IPR017972">
    <property type="entry name" value="Cyt_P450_CS"/>
</dbReference>
<dbReference type="Proteomes" id="UP000313359">
    <property type="component" value="Unassembled WGS sequence"/>
</dbReference>
<proteinExistence type="inferred from homology"/>
<comment type="cofactor">
    <cofactor evidence="1 13">
        <name>heme</name>
        <dbReference type="ChEBI" id="CHEBI:30413"/>
    </cofactor>
</comment>
<evidence type="ECO:0000256" key="11">
    <source>
        <dbReference type="ARBA" id="ARBA00023033"/>
    </source>
</evidence>
<keyword evidence="6" id="KW-0812">Transmembrane</keyword>